<gene>
    <name evidence="1" type="ORF">METZ01_LOCUS239425</name>
</gene>
<evidence type="ECO:0008006" key="2">
    <source>
        <dbReference type="Google" id="ProtNLM"/>
    </source>
</evidence>
<name>A0A382HJ98_9ZZZZ</name>
<dbReference type="AlphaFoldDB" id="A0A382HJ98"/>
<proteinExistence type="predicted"/>
<feature type="non-terminal residue" evidence="1">
    <location>
        <position position="340"/>
    </location>
</feature>
<organism evidence="1">
    <name type="scientific">marine metagenome</name>
    <dbReference type="NCBI Taxonomy" id="408172"/>
    <lineage>
        <taxon>unclassified sequences</taxon>
        <taxon>metagenomes</taxon>
        <taxon>ecological metagenomes</taxon>
    </lineage>
</organism>
<protein>
    <recommendedName>
        <fullName evidence="2">Capsule polysaccharide biosynthesis protein</fullName>
    </recommendedName>
</protein>
<evidence type="ECO:0000313" key="1">
    <source>
        <dbReference type="EMBL" id="SVB86571.1"/>
    </source>
</evidence>
<accession>A0A382HJ98</accession>
<dbReference type="EMBL" id="UINC01061222">
    <property type="protein sequence ID" value="SVB86571.1"/>
    <property type="molecule type" value="Genomic_DNA"/>
</dbReference>
<sequence length="340" mass="40483">MNSSDMTTDKIIFWNQGEFFSFLLANSLQKKINGEFYEILDIPDRQKPFYRNQKLVDFKKIWFFHDEISKPRKEIDIEFLTSFEEKYNINLWLLALNERLFNEYNEFYKFSAEEILSILEDECKLFEKIIEEVKPKFLISFKSTFHHHELFHQMCKVSGVKPLIFGASVFANRCIISEEPNILDDKRTIEELESSNRNFEELEKYWKKFELRKQTDDQAYSLRKSKIPKINAGIDFLLSKNITENNYGYYGHTKPKALSNYVGGITKKKIRSDFMDKNFSKTVDSKHFVYFPLHQTPERELLIASPFNTNQIETIKHISKSLPIDYRLLVKEHPAQVTRE</sequence>
<reference evidence="1" key="1">
    <citation type="submission" date="2018-05" db="EMBL/GenBank/DDBJ databases">
        <authorList>
            <person name="Lanie J.A."/>
            <person name="Ng W.-L."/>
            <person name="Kazmierczak K.M."/>
            <person name="Andrzejewski T.M."/>
            <person name="Davidsen T.M."/>
            <person name="Wayne K.J."/>
            <person name="Tettelin H."/>
            <person name="Glass J.I."/>
            <person name="Rusch D."/>
            <person name="Podicherti R."/>
            <person name="Tsui H.-C.T."/>
            <person name="Winkler M.E."/>
        </authorList>
    </citation>
    <scope>NUCLEOTIDE SEQUENCE</scope>
</reference>